<name>A0A8X6P7V6_NEPPI</name>
<gene>
    <name evidence="1" type="ORF">NPIL_475191</name>
</gene>
<organism evidence="1 2">
    <name type="scientific">Nephila pilipes</name>
    <name type="common">Giant wood spider</name>
    <name type="synonym">Nephila maculata</name>
    <dbReference type="NCBI Taxonomy" id="299642"/>
    <lineage>
        <taxon>Eukaryota</taxon>
        <taxon>Metazoa</taxon>
        <taxon>Ecdysozoa</taxon>
        <taxon>Arthropoda</taxon>
        <taxon>Chelicerata</taxon>
        <taxon>Arachnida</taxon>
        <taxon>Araneae</taxon>
        <taxon>Araneomorphae</taxon>
        <taxon>Entelegynae</taxon>
        <taxon>Araneoidea</taxon>
        <taxon>Nephilidae</taxon>
        <taxon>Nephila</taxon>
    </lineage>
</organism>
<sequence>MPICKTNSLSNQYLLSIDTLNKAVAAFWQVEEINDITTNDKLKFCIEHFEGEKNHNRKPIGRYVVSLPLKSDNLNDILLGFYPTVEMLLQNHRNFSPLLDCCILEIRVMQVGCFPSEIVDLPKELPRHTKSKLKFFKPYLNDKGLIRVDGHLCNPQLGYNGKFSLIDGKFTVIISSQTFS</sequence>
<proteinExistence type="predicted"/>
<protein>
    <submittedName>
        <fullName evidence="1">Uncharacterized protein</fullName>
    </submittedName>
</protein>
<evidence type="ECO:0000313" key="1">
    <source>
        <dbReference type="EMBL" id="GFT53704.1"/>
    </source>
</evidence>
<dbReference type="EMBL" id="BMAW01112633">
    <property type="protein sequence ID" value="GFT53704.1"/>
    <property type="molecule type" value="Genomic_DNA"/>
</dbReference>
<comment type="caution">
    <text evidence="1">The sequence shown here is derived from an EMBL/GenBank/DDBJ whole genome shotgun (WGS) entry which is preliminary data.</text>
</comment>
<evidence type="ECO:0000313" key="2">
    <source>
        <dbReference type="Proteomes" id="UP000887013"/>
    </source>
</evidence>
<accession>A0A8X6P7V6</accession>
<dbReference type="OrthoDB" id="8065733at2759"/>
<dbReference type="AlphaFoldDB" id="A0A8X6P7V6"/>
<dbReference type="Proteomes" id="UP000887013">
    <property type="component" value="Unassembled WGS sequence"/>
</dbReference>
<keyword evidence="2" id="KW-1185">Reference proteome</keyword>
<reference evidence="1" key="1">
    <citation type="submission" date="2020-08" db="EMBL/GenBank/DDBJ databases">
        <title>Multicomponent nature underlies the extraordinary mechanical properties of spider dragline silk.</title>
        <authorList>
            <person name="Kono N."/>
            <person name="Nakamura H."/>
            <person name="Mori M."/>
            <person name="Yoshida Y."/>
            <person name="Ohtoshi R."/>
            <person name="Malay A.D."/>
            <person name="Moran D.A.P."/>
            <person name="Tomita M."/>
            <person name="Numata K."/>
            <person name="Arakawa K."/>
        </authorList>
    </citation>
    <scope>NUCLEOTIDE SEQUENCE</scope>
</reference>